<evidence type="ECO:0000256" key="6">
    <source>
        <dbReference type="ARBA" id="ARBA00022832"/>
    </source>
</evidence>
<dbReference type="InterPro" id="IPR013751">
    <property type="entry name" value="ACP_syn_III_N"/>
</dbReference>
<organism evidence="12 13">
    <name type="scientific">Actinacidiphila guanduensis</name>
    <dbReference type="NCBI Taxonomy" id="310781"/>
    <lineage>
        <taxon>Bacteria</taxon>
        <taxon>Bacillati</taxon>
        <taxon>Actinomycetota</taxon>
        <taxon>Actinomycetes</taxon>
        <taxon>Kitasatosporales</taxon>
        <taxon>Streptomycetaceae</taxon>
        <taxon>Actinacidiphila</taxon>
    </lineage>
</organism>
<dbReference type="GO" id="GO:0006633">
    <property type="term" value="P:fatty acid biosynthetic process"/>
    <property type="evidence" value="ECO:0007669"/>
    <property type="project" value="UniProtKB-KW"/>
</dbReference>
<reference evidence="12 13" key="1">
    <citation type="submission" date="2016-10" db="EMBL/GenBank/DDBJ databases">
        <authorList>
            <person name="de Groot N.N."/>
        </authorList>
    </citation>
    <scope>NUCLEOTIDE SEQUENCE [LARGE SCALE GENOMIC DNA]</scope>
    <source>
        <strain evidence="12 13">CGMCC 4.2022</strain>
    </source>
</reference>
<keyword evidence="7" id="KW-0443">Lipid metabolism</keyword>
<dbReference type="InterPro" id="IPR013747">
    <property type="entry name" value="ACP_syn_III_C"/>
</dbReference>
<dbReference type="Pfam" id="PF08545">
    <property type="entry name" value="ACP_syn_III"/>
    <property type="match status" value="1"/>
</dbReference>
<evidence type="ECO:0000256" key="9">
    <source>
        <dbReference type="ARBA" id="ARBA00023315"/>
    </source>
</evidence>
<dbReference type="RefSeq" id="WP_093785636.1">
    <property type="nucleotide sequence ID" value="NZ_FNIE01000008.1"/>
</dbReference>
<comment type="pathway">
    <text evidence="1">Lipid metabolism.</text>
</comment>
<evidence type="ECO:0000259" key="10">
    <source>
        <dbReference type="Pfam" id="PF08541"/>
    </source>
</evidence>
<keyword evidence="9" id="KW-0012">Acyltransferase</keyword>
<protein>
    <submittedName>
        <fullName evidence="12">3-oxoacyl-[acyl-carrier-protein] synthase III</fullName>
    </submittedName>
</protein>
<evidence type="ECO:0000313" key="13">
    <source>
        <dbReference type="Proteomes" id="UP000199341"/>
    </source>
</evidence>
<proteinExistence type="inferred from homology"/>
<dbReference type="GO" id="GO:0044550">
    <property type="term" value="P:secondary metabolite biosynthetic process"/>
    <property type="evidence" value="ECO:0007669"/>
    <property type="project" value="TreeGrafter"/>
</dbReference>
<accession>A0A1H0HIF4</accession>
<dbReference type="NCBIfam" id="NF006829">
    <property type="entry name" value="PRK09352.1"/>
    <property type="match status" value="1"/>
</dbReference>
<dbReference type="PANTHER" id="PTHR34069">
    <property type="entry name" value="3-OXOACYL-[ACYL-CARRIER-PROTEIN] SYNTHASE 3"/>
    <property type="match status" value="1"/>
</dbReference>
<keyword evidence="6" id="KW-0276">Fatty acid metabolism</keyword>
<gene>
    <name evidence="12" type="ORF">SAMN05216259_10866</name>
</gene>
<dbReference type="AlphaFoldDB" id="A0A1H0HIF4"/>
<dbReference type="PANTHER" id="PTHR34069:SF2">
    <property type="entry name" value="BETA-KETOACYL-[ACYL-CARRIER-PROTEIN] SYNTHASE III"/>
    <property type="match status" value="1"/>
</dbReference>
<feature type="domain" description="Beta-ketoacyl-[acyl-carrier-protein] synthase III C-terminal" evidence="10">
    <location>
        <begin position="241"/>
        <end position="330"/>
    </location>
</feature>
<dbReference type="Proteomes" id="UP000199341">
    <property type="component" value="Unassembled WGS sequence"/>
</dbReference>
<dbReference type="STRING" id="310781.SAMN05216259_10866"/>
<sequence length="332" mass="34293">MHSTESERTFRPAAEKGHAAVLGVGTYRPRRIVTNEEICRTLDSSPEWILRRSGINTRCVAQSDETLVEMGAIAAGKALAEAGLAPTDIDQVLVATMSDIDEGRDLAAAVAARLGVPGGSAQVSAACSGFTVALALAASLITSGAARNCLVVGTERMTDIIDPTDRGTAFLFSDGAGAAVVGAVAEPGIGPVVWGTDPELADTITVRPEPEHDGRAILRMRGSAVFRWAVTHLPDVATAALERSGLGPGDVQAFVPHQANLRIIESVTDSIGFPGHVAVARDVVDQGNASAASIPLALDRMRTSGTLRTGDLALLIGFGAGLSYAATVIRVP</sequence>
<dbReference type="CDD" id="cd00830">
    <property type="entry name" value="KAS_III"/>
    <property type="match status" value="1"/>
</dbReference>
<dbReference type="EMBL" id="FNIE01000008">
    <property type="protein sequence ID" value="SDO18813.1"/>
    <property type="molecule type" value="Genomic_DNA"/>
</dbReference>
<evidence type="ECO:0000256" key="5">
    <source>
        <dbReference type="ARBA" id="ARBA00022679"/>
    </source>
</evidence>
<name>A0A1H0HIF4_9ACTN</name>
<dbReference type="NCBIfam" id="TIGR00747">
    <property type="entry name" value="fabH"/>
    <property type="match status" value="1"/>
</dbReference>
<keyword evidence="8" id="KW-0275">Fatty acid biosynthesis</keyword>
<dbReference type="GO" id="GO:0004315">
    <property type="term" value="F:3-oxoacyl-[acyl-carrier-protein] synthase activity"/>
    <property type="evidence" value="ECO:0007669"/>
    <property type="project" value="InterPro"/>
</dbReference>
<keyword evidence="13" id="KW-1185">Reference proteome</keyword>
<comment type="similarity">
    <text evidence="2">Belongs to the thiolase-like superfamily. FabH family.</text>
</comment>
<evidence type="ECO:0000256" key="1">
    <source>
        <dbReference type="ARBA" id="ARBA00005189"/>
    </source>
</evidence>
<dbReference type="Pfam" id="PF08541">
    <property type="entry name" value="ACP_syn_III_C"/>
    <property type="match status" value="1"/>
</dbReference>
<keyword evidence="4" id="KW-0444">Lipid biosynthesis</keyword>
<evidence type="ECO:0000256" key="4">
    <source>
        <dbReference type="ARBA" id="ARBA00022516"/>
    </source>
</evidence>
<keyword evidence="5" id="KW-0808">Transferase</keyword>
<dbReference type="InterPro" id="IPR004655">
    <property type="entry name" value="FabH"/>
</dbReference>
<feature type="domain" description="Beta-ketoacyl-[acyl-carrier-protein] synthase III N-terminal" evidence="11">
    <location>
        <begin position="123"/>
        <end position="198"/>
    </location>
</feature>
<dbReference type="OrthoDB" id="4048899at2"/>
<evidence type="ECO:0000256" key="7">
    <source>
        <dbReference type="ARBA" id="ARBA00023098"/>
    </source>
</evidence>
<evidence type="ECO:0000256" key="2">
    <source>
        <dbReference type="ARBA" id="ARBA00008642"/>
    </source>
</evidence>
<keyword evidence="3" id="KW-0963">Cytoplasm</keyword>
<dbReference type="SUPFAM" id="SSF53901">
    <property type="entry name" value="Thiolase-like"/>
    <property type="match status" value="1"/>
</dbReference>
<dbReference type="InterPro" id="IPR016039">
    <property type="entry name" value="Thiolase-like"/>
</dbReference>
<evidence type="ECO:0000259" key="11">
    <source>
        <dbReference type="Pfam" id="PF08545"/>
    </source>
</evidence>
<evidence type="ECO:0000256" key="3">
    <source>
        <dbReference type="ARBA" id="ARBA00022490"/>
    </source>
</evidence>
<evidence type="ECO:0000313" key="12">
    <source>
        <dbReference type="EMBL" id="SDO18813.1"/>
    </source>
</evidence>
<dbReference type="Gene3D" id="3.40.47.10">
    <property type="match status" value="2"/>
</dbReference>
<evidence type="ECO:0000256" key="8">
    <source>
        <dbReference type="ARBA" id="ARBA00023160"/>
    </source>
</evidence>